<dbReference type="EMBL" id="FQZX01000004">
    <property type="protein sequence ID" value="SHK74118.1"/>
    <property type="molecule type" value="Genomic_DNA"/>
</dbReference>
<dbReference type="PROSITE" id="PS51176">
    <property type="entry name" value="PDH_ADH"/>
    <property type="match status" value="1"/>
</dbReference>
<dbReference type="InterPro" id="IPR046825">
    <property type="entry name" value="PDH_C"/>
</dbReference>
<proteinExistence type="predicted"/>
<protein>
    <submittedName>
        <fullName evidence="3">Prephenate dehydrogenase</fullName>
    </submittedName>
</protein>
<dbReference type="OrthoDB" id="9802008at2"/>
<gene>
    <name evidence="3" type="ORF">SAMN04488007_3734</name>
</gene>
<reference evidence="4" key="1">
    <citation type="submission" date="2016-11" db="EMBL/GenBank/DDBJ databases">
        <authorList>
            <person name="Varghese N."/>
            <person name="Submissions S."/>
        </authorList>
    </citation>
    <scope>NUCLEOTIDE SEQUENCE [LARGE SCALE GENOMIC DNA]</scope>
    <source>
        <strain evidence="4">DSM 16478</strain>
    </source>
</reference>
<evidence type="ECO:0000313" key="4">
    <source>
        <dbReference type="Proteomes" id="UP000184314"/>
    </source>
</evidence>
<evidence type="ECO:0000313" key="3">
    <source>
        <dbReference type="EMBL" id="SHK74118.1"/>
    </source>
</evidence>
<dbReference type="AlphaFoldDB" id="A0A1M6UY30"/>
<keyword evidence="1" id="KW-0560">Oxidoreductase</keyword>
<dbReference type="Proteomes" id="UP000184314">
    <property type="component" value="Unassembled WGS sequence"/>
</dbReference>
<dbReference type="GO" id="GO:0004665">
    <property type="term" value="F:prephenate dehydrogenase (NADP+) activity"/>
    <property type="evidence" value="ECO:0007669"/>
    <property type="project" value="InterPro"/>
</dbReference>
<dbReference type="InterPro" id="IPR003099">
    <property type="entry name" value="Prephen_DH"/>
</dbReference>
<dbReference type="SUPFAM" id="SSF51735">
    <property type="entry name" value="NAD(P)-binding Rossmann-fold domains"/>
    <property type="match status" value="1"/>
</dbReference>
<dbReference type="InterPro" id="IPR036291">
    <property type="entry name" value="NAD(P)-bd_dom_sf"/>
</dbReference>
<feature type="domain" description="Prephenate/arogenate dehydrogenase" evidence="2">
    <location>
        <begin position="1"/>
        <end position="286"/>
    </location>
</feature>
<sequence>MNVFVIGIGLIGGSLAKDIKSAVDNVTVYGIESNEANLAEALSLGIIDKTATYQDLQLADMVIVSIPVDVMVTELPVILDAVHEDCVVFDVGSTKSLICKVLENHPKRRNFLACHPIAGTEFSGPSAAINNLFKDKTNIICEVELTAFKLQESALKVFQAVGMRIRYMNPVAHDKHIAYVSHLSHISSFMLGKTVIEKEKNERDIFDMAGSGFESTVRLAKSSPAMWTPIFKQNKENVVETLEEYIQNLTAFKEMLQKDDYEGIYNEMNNTNKIKGILKRNTVKQEIE</sequence>
<dbReference type="PANTHER" id="PTHR21363">
    <property type="entry name" value="PREPHENATE DEHYDROGENASE"/>
    <property type="match status" value="1"/>
</dbReference>
<dbReference type="Gene3D" id="1.10.3660.10">
    <property type="entry name" value="6-phosphogluconate dehydrogenase C-terminal like domain"/>
    <property type="match status" value="1"/>
</dbReference>
<dbReference type="InterPro" id="IPR008927">
    <property type="entry name" value="6-PGluconate_DH-like_C_sf"/>
</dbReference>
<dbReference type="PANTHER" id="PTHR21363:SF0">
    <property type="entry name" value="PREPHENATE DEHYDROGENASE [NADP(+)]"/>
    <property type="match status" value="1"/>
</dbReference>
<dbReference type="Pfam" id="PF02153">
    <property type="entry name" value="PDH_N"/>
    <property type="match status" value="1"/>
</dbReference>
<evidence type="ECO:0000259" key="2">
    <source>
        <dbReference type="PROSITE" id="PS51176"/>
    </source>
</evidence>
<dbReference type="GO" id="GO:0008977">
    <property type="term" value="F:prephenate dehydrogenase (NAD+) activity"/>
    <property type="evidence" value="ECO:0007669"/>
    <property type="project" value="InterPro"/>
</dbReference>
<name>A0A1M6UY30_9FLAO</name>
<accession>A0A1M6UY30</accession>
<dbReference type="GO" id="GO:0006571">
    <property type="term" value="P:tyrosine biosynthetic process"/>
    <property type="evidence" value="ECO:0007669"/>
    <property type="project" value="InterPro"/>
</dbReference>
<organism evidence="3 4">
    <name type="scientific">Maribacter aquivivus</name>
    <dbReference type="NCBI Taxonomy" id="228958"/>
    <lineage>
        <taxon>Bacteria</taxon>
        <taxon>Pseudomonadati</taxon>
        <taxon>Bacteroidota</taxon>
        <taxon>Flavobacteriia</taxon>
        <taxon>Flavobacteriales</taxon>
        <taxon>Flavobacteriaceae</taxon>
        <taxon>Maribacter</taxon>
    </lineage>
</organism>
<dbReference type="GO" id="GO:0070403">
    <property type="term" value="F:NAD+ binding"/>
    <property type="evidence" value="ECO:0007669"/>
    <property type="project" value="InterPro"/>
</dbReference>
<keyword evidence="4" id="KW-1185">Reference proteome</keyword>
<dbReference type="Gene3D" id="3.40.50.720">
    <property type="entry name" value="NAD(P)-binding Rossmann-like Domain"/>
    <property type="match status" value="1"/>
</dbReference>
<evidence type="ECO:0000256" key="1">
    <source>
        <dbReference type="ARBA" id="ARBA00023002"/>
    </source>
</evidence>
<dbReference type="Pfam" id="PF20463">
    <property type="entry name" value="PDH_C"/>
    <property type="match status" value="1"/>
</dbReference>
<dbReference type="SUPFAM" id="SSF48179">
    <property type="entry name" value="6-phosphogluconate dehydrogenase C-terminal domain-like"/>
    <property type="match status" value="1"/>
</dbReference>
<dbReference type="InterPro" id="IPR046826">
    <property type="entry name" value="PDH_N"/>
</dbReference>
<dbReference type="RefSeq" id="WP_073247040.1">
    <property type="nucleotide sequence ID" value="NZ_CANLWT010000010.1"/>
</dbReference>
<dbReference type="STRING" id="228958.SAMN04488007_3734"/>
<dbReference type="NCBIfam" id="NF006307">
    <property type="entry name" value="PRK08507.1"/>
    <property type="match status" value="1"/>
</dbReference>
<dbReference type="InterPro" id="IPR050812">
    <property type="entry name" value="Preph/Arog_dehydrog"/>
</dbReference>